<dbReference type="SUPFAM" id="SSF51430">
    <property type="entry name" value="NAD(P)-linked oxidoreductase"/>
    <property type="match status" value="1"/>
</dbReference>
<dbReference type="PANTHER" id="PTHR43364">
    <property type="entry name" value="NADH-SPECIFIC METHYLGLYOXAL REDUCTASE-RELATED"/>
    <property type="match status" value="1"/>
</dbReference>
<dbReference type="PANTHER" id="PTHR43364:SF4">
    <property type="entry name" value="NAD(P)-LINKED OXIDOREDUCTASE SUPERFAMILY PROTEIN"/>
    <property type="match status" value="1"/>
</dbReference>
<comment type="caution">
    <text evidence="4">The sequence shown here is derived from an EMBL/GenBank/DDBJ whole genome shotgun (WGS) entry which is preliminary data.</text>
</comment>
<organism evidence="4 5">
    <name type="scientific">Sordaria macrospora</name>
    <dbReference type="NCBI Taxonomy" id="5147"/>
    <lineage>
        <taxon>Eukaryota</taxon>
        <taxon>Fungi</taxon>
        <taxon>Dikarya</taxon>
        <taxon>Ascomycota</taxon>
        <taxon>Pezizomycotina</taxon>
        <taxon>Sordariomycetes</taxon>
        <taxon>Sordariomycetidae</taxon>
        <taxon>Sordariales</taxon>
        <taxon>Sordariaceae</taxon>
        <taxon>Sordaria</taxon>
    </lineage>
</organism>
<dbReference type="GO" id="GO:0005829">
    <property type="term" value="C:cytosol"/>
    <property type="evidence" value="ECO:0007669"/>
    <property type="project" value="TreeGrafter"/>
</dbReference>
<dbReference type="AlphaFoldDB" id="A0A8S8ZIV1"/>
<reference evidence="4 5" key="1">
    <citation type="submission" date="2017-07" db="EMBL/GenBank/DDBJ databases">
        <title>Genome sequence of the Sordaria macrospora wild type strain R19027.</title>
        <authorList>
            <person name="Nowrousian M."/>
            <person name="Teichert I."/>
            <person name="Kueck U."/>
        </authorList>
    </citation>
    <scope>NUCLEOTIDE SEQUENCE [LARGE SCALE GENOMIC DNA]</scope>
    <source>
        <strain evidence="4 5">R19027</strain>
        <tissue evidence="4">Mycelium</tissue>
    </source>
</reference>
<feature type="domain" description="NADP-dependent oxidoreductase" evidence="3">
    <location>
        <begin position="92"/>
        <end position="338"/>
    </location>
</feature>
<dbReference type="Pfam" id="PF00248">
    <property type="entry name" value="Aldo_ket_red"/>
    <property type="match status" value="1"/>
</dbReference>
<dbReference type="OMA" id="FAMEDIA"/>
<dbReference type="GO" id="GO:0016491">
    <property type="term" value="F:oxidoreductase activity"/>
    <property type="evidence" value="ECO:0007669"/>
    <property type="project" value="UniProtKB-KW"/>
</dbReference>
<name>A0A8S8ZIV1_SORMA</name>
<evidence type="ECO:0000256" key="1">
    <source>
        <dbReference type="ARBA" id="ARBA00023002"/>
    </source>
</evidence>
<feature type="compositionally biased region" description="Polar residues" evidence="2">
    <location>
        <begin position="7"/>
        <end position="19"/>
    </location>
</feature>
<feature type="region of interest" description="Disordered" evidence="2">
    <location>
        <begin position="1"/>
        <end position="101"/>
    </location>
</feature>
<dbReference type="PRINTS" id="PR00069">
    <property type="entry name" value="ALDKETRDTASE"/>
</dbReference>
<dbReference type="InterPro" id="IPR020471">
    <property type="entry name" value="AKR"/>
</dbReference>
<sequence length="351" mass="38083">MDKILQTGLSLGMSTTSGFHTGKPKPTESPSPPSTARSTRPTSALAAGPGATRARGATGRKSGRPCKPPDASSTTPASTLSTRPRPTATANPNGESERRIGKLVKGLPRDSYVIQTKWLGRAMDVKNYVHPSDAPYKTLKSSLERLELDYVDIYLVHGPTHPQSIKAVAEGLAKCAKEGLTRTVGVANYPNEKVLEMKAALAEHGIPLATNQVEFSILRRWPEVQGEIKACTVNGMDFQGYSAIANGRLTGKYTVENPPPKTYRFSSYPMEDIQETLAVLEKIAKARGKARASVALNYNISKGALPVVGIRNPEQARQAIDALGWRLSEEEMIELDRVSVEDTKTVFWQQG</sequence>
<keyword evidence="1" id="KW-0560">Oxidoreductase</keyword>
<accession>A0A8S8ZIV1</accession>
<dbReference type="Proteomes" id="UP000433876">
    <property type="component" value="Unassembled WGS sequence"/>
</dbReference>
<evidence type="ECO:0000313" key="4">
    <source>
        <dbReference type="EMBL" id="KAA8630053.1"/>
    </source>
</evidence>
<evidence type="ECO:0000256" key="2">
    <source>
        <dbReference type="SAM" id="MobiDB-lite"/>
    </source>
</evidence>
<dbReference type="InterPro" id="IPR023210">
    <property type="entry name" value="NADP_OxRdtase_dom"/>
</dbReference>
<gene>
    <name evidence="4" type="ORF">SMACR_04548</name>
</gene>
<protein>
    <recommendedName>
        <fullName evidence="3">NADP-dependent oxidoreductase domain-containing protein</fullName>
    </recommendedName>
</protein>
<evidence type="ECO:0000259" key="3">
    <source>
        <dbReference type="Pfam" id="PF00248"/>
    </source>
</evidence>
<feature type="compositionally biased region" description="Low complexity" evidence="2">
    <location>
        <begin position="69"/>
        <end position="87"/>
    </location>
</feature>
<dbReference type="InterPro" id="IPR036812">
    <property type="entry name" value="NAD(P)_OxRdtase_dom_sf"/>
</dbReference>
<dbReference type="Gene3D" id="3.20.20.100">
    <property type="entry name" value="NADP-dependent oxidoreductase domain"/>
    <property type="match status" value="1"/>
</dbReference>
<evidence type="ECO:0000313" key="5">
    <source>
        <dbReference type="Proteomes" id="UP000433876"/>
    </source>
</evidence>
<dbReference type="VEuPathDB" id="FungiDB:SMAC_04548"/>
<dbReference type="InterPro" id="IPR050523">
    <property type="entry name" value="AKR_Detox_Biosynth"/>
</dbReference>
<proteinExistence type="predicted"/>
<dbReference type="EMBL" id="NMPR01000115">
    <property type="protein sequence ID" value="KAA8630053.1"/>
    <property type="molecule type" value="Genomic_DNA"/>
</dbReference>
<feature type="compositionally biased region" description="Low complexity" evidence="2">
    <location>
        <begin position="34"/>
        <end position="60"/>
    </location>
</feature>